<evidence type="ECO:0000313" key="2">
    <source>
        <dbReference type="EMBL" id="VEL28529.1"/>
    </source>
</evidence>
<comment type="caution">
    <text evidence="2">The sequence shown here is derived from an EMBL/GenBank/DDBJ whole genome shotgun (WGS) entry which is preliminary data.</text>
</comment>
<proteinExistence type="predicted"/>
<reference evidence="2" key="1">
    <citation type="submission" date="2018-11" db="EMBL/GenBank/DDBJ databases">
        <authorList>
            <consortium name="Pathogen Informatics"/>
        </authorList>
    </citation>
    <scope>NUCLEOTIDE SEQUENCE</scope>
</reference>
<feature type="region of interest" description="Disordered" evidence="1">
    <location>
        <begin position="1"/>
        <end position="60"/>
    </location>
</feature>
<protein>
    <submittedName>
        <fullName evidence="2">Uncharacterized protein</fullName>
    </submittedName>
</protein>
<dbReference type="Proteomes" id="UP000784294">
    <property type="component" value="Unassembled WGS sequence"/>
</dbReference>
<feature type="compositionally biased region" description="Acidic residues" evidence="1">
    <location>
        <begin position="43"/>
        <end position="60"/>
    </location>
</feature>
<evidence type="ECO:0000313" key="3">
    <source>
        <dbReference type="Proteomes" id="UP000784294"/>
    </source>
</evidence>
<name>A0A3S5CQQ1_9PLAT</name>
<evidence type="ECO:0000256" key="1">
    <source>
        <dbReference type="SAM" id="MobiDB-lite"/>
    </source>
</evidence>
<dbReference type="EMBL" id="CAAALY010095691">
    <property type="protein sequence ID" value="VEL28529.1"/>
    <property type="molecule type" value="Genomic_DNA"/>
</dbReference>
<organism evidence="2 3">
    <name type="scientific">Protopolystoma xenopodis</name>
    <dbReference type="NCBI Taxonomy" id="117903"/>
    <lineage>
        <taxon>Eukaryota</taxon>
        <taxon>Metazoa</taxon>
        <taxon>Spiralia</taxon>
        <taxon>Lophotrochozoa</taxon>
        <taxon>Platyhelminthes</taxon>
        <taxon>Monogenea</taxon>
        <taxon>Polyopisthocotylea</taxon>
        <taxon>Polystomatidea</taxon>
        <taxon>Polystomatidae</taxon>
        <taxon>Protopolystoma</taxon>
    </lineage>
</organism>
<keyword evidence="3" id="KW-1185">Reference proteome</keyword>
<accession>A0A3S5CQQ1</accession>
<gene>
    <name evidence="2" type="ORF">PXEA_LOCUS21969</name>
</gene>
<dbReference type="AlphaFoldDB" id="A0A3S5CQQ1"/>
<sequence length="60" mass="6524">MAARLSPLAYTPRPLDQDPRCSDPSEALRASTLGRSSSKNIEEGEVYDNSEDEEAVDGLL</sequence>